<protein>
    <submittedName>
        <fullName evidence="6">Tyrosine kinase receptor Cad96Ca-like protein</fullName>
    </submittedName>
</protein>
<feature type="region of interest" description="Disordered" evidence="3">
    <location>
        <begin position="553"/>
        <end position="580"/>
    </location>
</feature>
<dbReference type="PROSITE" id="PS50011">
    <property type="entry name" value="PROTEIN_KINASE_DOM"/>
    <property type="match status" value="1"/>
</dbReference>
<dbReference type="GO" id="GO:0030335">
    <property type="term" value="P:positive regulation of cell migration"/>
    <property type="evidence" value="ECO:0007669"/>
    <property type="project" value="TreeGrafter"/>
</dbReference>
<dbReference type="GO" id="GO:0005886">
    <property type="term" value="C:plasma membrane"/>
    <property type="evidence" value="ECO:0007669"/>
    <property type="project" value="TreeGrafter"/>
</dbReference>
<dbReference type="GO" id="GO:0019838">
    <property type="term" value="F:growth factor binding"/>
    <property type="evidence" value="ECO:0007669"/>
    <property type="project" value="TreeGrafter"/>
</dbReference>
<dbReference type="PANTHER" id="PTHR24416:SF552">
    <property type="entry name" value="RECEPTOR PROTEIN-TYROSINE KINASE"/>
    <property type="match status" value="1"/>
</dbReference>
<dbReference type="EMBL" id="BRZM01000015">
    <property type="protein sequence ID" value="GLD52970.1"/>
    <property type="molecule type" value="Genomic_DNA"/>
</dbReference>
<keyword evidence="1" id="KW-0547">Nucleotide-binding</keyword>
<evidence type="ECO:0000256" key="2">
    <source>
        <dbReference type="ARBA" id="ARBA00022840"/>
    </source>
</evidence>
<evidence type="ECO:0000256" key="4">
    <source>
        <dbReference type="SAM" id="Phobius"/>
    </source>
</evidence>
<dbReference type="PROSITE" id="PS00109">
    <property type="entry name" value="PROTEIN_KINASE_TYR"/>
    <property type="match status" value="1"/>
</dbReference>
<accession>A0AAD3MG62</accession>
<dbReference type="InterPro" id="IPR001245">
    <property type="entry name" value="Ser-Thr/Tyr_kinase_cat_dom"/>
</dbReference>
<feature type="domain" description="Protein kinase" evidence="5">
    <location>
        <begin position="119"/>
        <end position="389"/>
    </location>
</feature>
<dbReference type="GO" id="GO:0043408">
    <property type="term" value="P:regulation of MAPK cascade"/>
    <property type="evidence" value="ECO:0007669"/>
    <property type="project" value="TreeGrafter"/>
</dbReference>
<keyword evidence="6" id="KW-0808">Transferase</keyword>
<evidence type="ECO:0000313" key="6">
    <source>
        <dbReference type="EMBL" id="GLD52970.1"/>
    </source>
</evidence>
<evidence type="ECO:0000259" key="5">
    <source>
        <dbReference type="PROSITE" id="PS50011"/>
    </source>
</evidence>
<keyword evidence="6" id="KW-0675">Receptor</keyword>
<organism evidence="6 7">
    <name type="scientific">Lates japonicus</name>
    <name type="common">Japanese lates</name>
    <dbReference type="NCBI Taxonomy" id="270547"/>
    <lineage>
        <taxon>Eukaryota</taxon>
        <taxon>Metazoa</taxon>
        <taxon>Chordata</taxon>
        <taxon>Craniata</taxon>
        <taxon>Vertebrata</taxon>
        <taxon>Euteleostomi</taxon>
        <taxon>Actinopterygii</taxon>
        <taxon>Neopterygii</taxon>
        <taxon>Teleostei</taxon>
        <taxon>Neoteleostei</taxon>
        <taxon>Acanthomorphata</taxon>
        <taxon>Carangaria</taxon>
        <taxon>Carangaria incertae sedis</taxon>
        <taxon>Centropomidae</taxon>
        <taxon>Lates</taxon>
    </lineage>
</organism>
<dbReference type="SUPFAM" id="SSF56112">
    <property type="entry name" value="Protein kinase-like (PK-like)"/>
    <property type="match status" value="1"/>
</dbReference>
<feature type="region of interest" description="Disordered" evidence="3">
    <location>
        <begin position="466"/>
        <end position="517"/>
    </location>
</feature>
<sequence>MSNSTCPGLSPDQLDYILIGVLSFTILTFTLMGLVCLRKYRSLARTMRELQGIKTLQSAVPRPEAPFVPVRPIPAVEEEEGEEGLPLQTPLQQSSTVRSSSRRLWKGLQQVPRFTKSDLNLLQLIKAGKEGVFYQARMTRGTCKGHNMFTCKISKEGVRPKHVDIEVSIMRKLVHHKNILQLLDWNTTEDPYILIMEYVSYGTLRTFLQTNRGHLSADPELQSLLTIASYHIALAMQHLRSKMIVHCDLALRNIMVNKFPWEVKVAEFGLARDLTRITSRRSSRWRNPRQRVPLRWYPPEYFKNNYYSFKGDVWAFGIVLWEMQTFGTLPYPNLETSEAVMYHICIGHKNTNPEGCRPEILDIMQDCWLEPYTLRPSFTDIVRMLENIMENDADYVDVESPQFLVQDEAEYHEAKCLRAASITLDDKDPCDVPVHLRDHVYRKSRGTSACQGAGNHRSKCPCCRDDQAQASTPPPQHSATTNSPQKRKGISVPRPHGPPAEPPEKHKSGRVRPYSLELRRRIKQKLWERLNRPMMTTSATEDRLVHMDVSYGVGVYPPHYDTDTSGEPGPGPPPNKRAKN</sequence>
<evidence type="ECO:0000256" key="3">
    <source>
        <dbReference type="SAM" id="MobiDB-lite"/>
    </source>
</evidence>
<dbReference type="InterPro" id="IPR050122">
    <property type="entry name" value="RTK"/>
</dbReference>
<keyword evidence="4" id="KW-0812">Transmembrane</keyword>
<dbReference type="InterPro" id="IPR008266">
    <property type="entry name" value="Tyr_kinase_AS"/>
</dbReference>
<dbReference type="GO" id="GO:0045446">
    <property type="term" value="P:endothelial cell differentiation"/>
    <property type="evidence" value="ECO:0007669"/>
    <property type="project" value="TreeGrafter"/>
</dbReference>
<dbReference type="Gene3D" id="1.10.510.10">
    <property type="entry name" value="Transferase(Phosphotransferase) domain 1"/>
    <property type="match status" value="1"/>
</dbReference>
<name>A0AAD3MG62_LATJO</name>
<keyword evidence="6" id="KW-0418">Kinase</keyword>
<reference evidence="6" key="1">
    <citation type="submission" date="2022-08" db="EMBL/GenBank/DDBJ databases">
        <title>Genome sequencing of akame (Lates japonicus).</title>
        <authorList>
            <person name="Hashiguchi Y."/>
            <person name="Takahashi H."/>
        </authorList>
    </citation>
    <scope>NUCLEOTIDE SEQUENCE</scope>
    <source>
        <strain evidence="6">Kochi</strain>
    </source>
</reference>
<keyword evidence="2" id="KW-0067">ATP-binding</keyword>
<keyword evidence="7" id="KW-1185">Reference proteome</keyword>
<dbReference type="GO" id="GO:0001525">
    <property type="term" value="P:angiogenesis"/>
    <property type="evidence" value="ECO:0007669"/>
    <property type="project" value="TreeGrafter"/>
</dbReference>
<dbReference type="PANTHER" id="PTHR24416">
    <property type="entry name" value="TYROSINE-PROTEIN KINASE RECEPTOR"/>
    <property type="match status" value="1"/>
</dbReference>
<dbReference type="PRINTS" id="PR00109">
    <property type="entry name" value="TYRKINASE"/>
</dbReference>
<comment type="caution">
    <text evidence="6">The sequence shown here is derived from an EMBL/GenBank/DDBJ whole genome shotgun (WGS) entry which is preliminary data.</text>
</comment>
<feature type="compositionally biased region" description="Pro residues" evidence="3">
    <location>
        <begin position="569"/>
        <end position="580"/>
    </location>
</feature>
<gene>
    <name evidence="6" type="ORF">AKAME5_000579000</name>
</gene>
<dbReference type="GO" id="GO:0016477">
    <property type="term" value="P:cell migration"/>
    <property type="evidence" value="ECO:0007669"/>
    <property type="project" value="TreeGrafter"/>
</dbReference>
<evidence type="ECO:0000256" key="1">
    <source>
        <dbReference type="ARBA" id="ARBA00022741"/>
    </source>
</evidence>
<dbReference type="GO" id="GO:0005021">
    <property type="term" value="F:vascular endothelial growth factor receptor activity"/>
    <property type="evidence" value="ECO:0007669"/>
    <property type="project" value="TreeGrafter"/>
</dbReference>
<dbReference type="InterPro" id="IPR011009">
    <property type="entry name" value="Kinase-like_dom_sf"/>
</dbReference>
<dbReference type="InterPro" id="IPR000719">
    <property type="entry name" value="Prot_kinase_dom"/>
</dbReference>
<dbReference type="GO" id="GO:0005524">
    <property type="term" value="F:ATP binding"/>
    <property type="evidence" value="ECO:0007669"/>
    <property type="project" value="UniProtKB-KW"/>
</dbReference>
<keyword evidence="4" id="KW-0472">Membrane</keyword>
<dbReference type="GO" id="GO:0045766">
    <property type="term" value="P:positive regulation of angiogenesis"/>
    <property type="evidence" value="ECO:0007669"/>
    <property type="project" value="TreeGrafter"/>
</dbReference>
<proteinExistence type="predicted"/>
<evidence type="ECO:0000313" key="7">
    <source>
        <dbReference type="Proteomes" id="UP001279410"/>
    </source>
</evidence>
<dbReference type="GO" id="GO:0043235">
    <property type="term" value="C:receptor complex"/>
    <property type="evidence" value="ECO:0007669"/>
    <property type="project" value="TreeGrafter"/>
</dbReference>
<dbReference type="Proteomes" id="UP001279410">
    <property type="component" value="Unassembled WGS sequence"/>
</dbReference>
<dbReference type="Pfam" id="PF07714">
    <property type="entry name" value="PK_Tyr_Ser-Thr"/>
    <property type="match status" value="1"/>
</dbReference>
<keyword evidence="4" id="KW-1133">Transmembrane helix</keyword>
<feature type="transmembrane region" description="Helical" evidence="4">
    <location>
        <begin position="16"/>
        <end position="37"/>
    </location>
</feature>
<dbReference type="AlphaFoldDB" id="A0AAD3MG62"/>